<comment type="caution">
    <text evidence="2">The sequence shown here is derived from an EMBL/GenBank/DDBJ whole genome shotgun (WGS) entry which is preliminary data.</text>
</comment>
<dbReference type="AlphaFoldDB" id="A0A7W9ID94"/>
<dbReference type="Proteomes" id="UP000540685">
    <property type="component" value="Unassembled WGS sequence"/>
</dbReference>
<keyword evidence="3" id="KW-1185">Reference proteome</keyword>
<dbReference type="RefSeq" id="WP_184544035.1">
    <property type="nucleotide sequence ID" value="NZ_JACHMP010000001.1"/>
</dbReference>
<feature type="chain" id="PRO_5038497303" description="DUF4247 domain-containing protein" evidence="1">
    <location>
        <begin position="26"/>
        <end position="129"/>
    </location>
</feature>
<dbReference type="PROSITE" id="PS51257">
    <property type="entry name" value="PROKAR_LIPOPROTEIN"/>
    <property type="match status" value="1"/>
</dbReference>
<evidence type="ECO:0008006" key="4">
    <source>
        <dbReference type="Google" id="ProtNLM"/>
    </source>
</evidence>
<sequence length="129" mass="13634">MKASSIITLLTVGVVSLTVVASCLAGENDKEITADCVNIDSREDDGSYEVVDEALCDLYDFDDLEDPHGSDDSGLGYSYRAYQWYYGGVRDGFRASGGTTVRPSDARVSSRGGIVIQRGGFGGRGSSGS</sequence>
<feature type="signal peptide" evidence="1">
    <location>
        <begin position="1"/>
        <end position="25"/>
    </location>
</feature>
<protein>
    <recommendedName>
        <fullName evidence="4">DUF4247 domain-containing protein</fullName>
    </recommendedName>
</protein>
<accession>A0A7W9ID94</accession>
<reference evidence="2 3" key="1">
    <citation type="submission" date="2020-08" db="EMBL/GenBank/DDBJ databases">
        <title>Sequencing the genomes of 1000 actinobacteria strains.</title>
        <authorList>
            <person name="Klenk H.-P."/>
        </authorList>
    </citation>
    <scope>NUCLEOTIDE SEQUENCE [LARGE SCALE GENOMIC DNA]</scope>
    <source>
        <strain evidence="2 3">DSM 46887</strain>
    </source>
</reference>
<gene>
    <name evidence="2" type="ORF">F4562_001198</name>
</gene>
<dbReference type="EMBL" id="JACHMP010000001">
    <property type="protein sequence ID" value="MBB5818136.1"/>
    <property type="molecule type" value="Genomic_DNA"/>
</dbReference>
<evidence type="ECO:0000313" key="3">
    <source>
        <dbReference type="Proteomes" id="UP000540685"/>
    </source>
</evidence>
<evidence type="ECO:0000256" key="1">
    <source>
        <dbReference type="SAM" id="SignalP"/>
    </source>
</evidence>
<organism evidence="2 3">
    <name type="scientific">Streptosporangium becharense</name>
    <dbReference type="NCBI Taxonomy" id="1816182"/>
    <lineage>
        <taxon>Bacteria</taxon>
        <taxon>Bacillati</taxon>
        <taxon>Actinomycetota</taxon>
        <taxon>Actinomycetes</taxon>
        <taxon>Streptosporangiales</taxon>
        <taxon>Streptosporangiaceae</taxon>
        <taxon>Streptosporangium</taxon>
    </lineage>
</organism>
<name>A0A7W9ID94_9ACTN</name>
<keyword evidence="1" id="KW-0732">Signal</keyword>
<evidence type="ECO:0000313" key="2">
    <source>
        <dbReference type="EMBL" id="MBB5818136.1"/>
    </source>
</evidence>
<proteinExistence type="predicted"/>